<dbReference type="EMBL" id="CABWMC010000008">
    <property type="protein sequence ID" value="VXB96024.1"/>
    <property type="molecule type" value="Genomic_DNA"/>
</dbReference>
<gene>
    <name evidence="1" type="ORF">BACI71_160056</name>
</gene>
<name>A0A653UQ08_BACMY</name>
<organism evidence="1 2">
    <name type="scientific">Bacillus mycoides</name>
    <dbReference type="NCBI Taxonomy" id="1405"/>
    <lineage>
        <taxon>Bacteria</taxon>
        <taxon>Bacillati</taxon>
        <taxon>Bacillota</taxon>
        <taxon>Bacilli</taxon>
        <taxon>Bacillales</taxon>
        <taxon>Bacillaceae</taxon>
        <taxon>Bacillus</taxon>
        <taxon>Bacillus cereus group</taxon>
    </lineage>
</organism>
<accession>A0A653UQ08</accession>
<sequence length="54" mass="6466">MGLNGRLNSCSLEWMYKYPAEEEDQYYEEKNNYYCNSYGSDSSSITTYETWTSY</sequence>
<reference evidence="1 2" key="1">
    <citation type="submission" date="2019-10" db="EMBL/GenBank/DDBJ databases">
        <authorList>
            <person name="Karimi E."/>
        </authorList>
    </citation>
    <scope>NUCLEOTIDE SEQUENCE [LARGE SCALE GENOMIC DNA]</scope>
    <source>
        <strain evidence="1">Bacillus sp. 71</strain>
    </source>
</reference>
<protein>
    <submittedName>
        <fullName evidence="1">Uncharacterized protein</fullName>
    </submittedName>
</protein>
<evidence type="ECO:0000313" key="1">
    <source>
        <dbReference type="EMBL" id="VXB96024.1"/>
    </source>
</evidence>
<dbReference type="Proteomes" id="UP000437562">
    <property type="component" value="Unassembled WGS sequence"/>
</dbReference>
<proteinExistence type="predicted"/>
<evidence type="ECO:0000313" key="2">
    <source>
        <dbReference type="Proteomes" id="UP000437562"/>
    </source>
</evidence>
<dbReference type="AlphaFoldDB" id="A0A653UQ08"/>